<dbReference type="GO" id="GO:0004035">
    <property type="term" value="F:alkaline phosphatase activity"/>
    <property type="evidence" value="ECO:0007669"/>
    <property type="project" value="UniProtKB-EC"/>
</dbReference>
<dbReference type="Proteomes" id="UP000030960">
    <property type="component" value="Unassembled WGS sequence"/>
</dbReference>
<dbReference type="PANTHER" id="PTHR38340:SF1">
    <property type="entry name" value="S-LAYER PROTEIN"/>
    <property type="match status" value="1"/>
</dbReference>
<keyword evidence="4" id="KW-0378">Hydrolase</keyword>
<comment type="subcellular location">
    <subcellularLocation>
        <location evidence="1">Secreted</location>
    </subcellularLocation>
</comment>
<proteinExistence type="predicted"/>
<dbReference type="EC" id="3.1.3.1" evidence="4"/>
<evidence type="ECO:0000256" key="2">
    <source>
        <dbReference type="ARBA" id="ARBA00022525"/>
    </source>
</evidence>
<dbReference type="SUPFAM" id="SSF51120">
    <property type="entry name" value="beta-Roll"/>
    <property type="match status" value="1"/>
</dbReference>
<evidence type="ECO:0000313" key="4">
    <source>
        <dbReference type="EMBL" id="KHQ50404.1"/>
    </source>
</evidence>
<evidence type="ECO:0000313" key="5">
    <source>
        <dbReference type="Proteomes" id="UP000030960"/>
    </source>
</evidence>
<comment type="caution">
    <text evidence="4">The sequence shown here is derived from an EMBL/GenBank/DDBJ whole genome shotgun (WGS) entry which is preliminary data.</text>
</comment>
<dbReference type="InterPro" id="IPR001343">
    <property type="entry name" value="Hemolysn_Ca-bd"/>
</dbReference>
<dbReference type="OrthoDB" id="7779207at2"/>
<dbReference type="Gene3D" id="2.150.10.10">
    <property type="entry name" value="Serralysin-like metalloprotease, C-terminal"/>
    <property type="match status" value="1"/>
</dbReference>
<reference evidence="4 5" key="1">
    <citation type="submission" date="2014-10" db="EMBL/GenBank/DDBJ databases">
        <title>Genome sequence of Ponticoccus sp. strain UMTAT08 isolated from clonal culture of toxic dinoflagellate Alexandrium tamiyavanichii.</title>
        <authorList>
            <person name="Gan H.Y."/>
            <person name="Muhd D.-D."/>
            <person name="Mohd Noor M.E."/>
            <person name="Yeong Y.S."/>
            <person name="Usup G."/>
        </authorList>
    </citation>
    <scope>NUCLEOTIDE SEQUENCE [LARGE SCALE GENOMIC DNA]</scope>
    <source>
        <strain evidence="4 5">UMTAT08</strain>
    </source>
</reference>
<dbReference type="Pfam" id="PF00353">
    <property type="entry name" value="HemolysinCabind"/>
    <property type="match status" value="1"/>
</dbReference>
<dbReference type="InterPro" id="IPR018511">
    <property type="entry name" value="Hemolysin-typ_Ca-bd_CS"/>
</dbReference>
<dbReference type="PRINTS" id="PR00313">
    <property type="entry name" value="CABNDNGRPT"/>
</dbReference>
<evidence type="ECO:0000256" key="1">
    <source>
        <dbReference type="ARBA" id="ARBA00004613"/>
    </source>
</evidence>
<keyword evidence="5" id="KW-1185">Reference proteome</keyword>
<keyword evidence="2" id="KW-0964">Secreted</keyword>
<name>A0A0B3SIL6_9RHOB</name>
<dbReference type="InterPro" id="IPR011049">
    <property type="entry name" value="Serralysin-like_metalloprot_C"/>
</dbReference>
<sequence>MLSTLVNISTLFVSGTAAQTSTYRKVNIVKTGSGTTVEDNDSIGTTVPITGDESAIQHIDARGVTGAGVYIYSSDVGLRYLHGSQQNDTITAVGSGNARLFGHGGNDRLEGNGENNRLAGGGGDDTLSGGDGSDTLIGARGDDVIDGGDGIDTLVLSQNRSEYDFAFLDGNYFATHSGGTRSDGIDQFANIEFVQFQDQVVPVDELIL</sequence>
<gene>
    <name evidence="4" type="ORF">OA50_05079</name>
</gene>
<accession>A0A0B3SIL6</accession>
<dbReference type="EMBL" id="JSUQ01000027">
    <property type="protein sequence ID" value="KHQ50404.1"/>
    <property type="molecule type" value="Genomic_DNA"/>
</dbReference>
<protein>
    <submittedName>
        <fullName evidence="4">Alkaline phosphatase</fullName>
        <ecNumber evidence="4">3.1.3.1</ecNumber>
    </submittedName>
</protein>
<dbReference type="GO" id="GO:0005509">
    <property type="term" value="F:calcium ion binding"/>
    <property type="evidence" value="ECO:0007669"/>
    <property type="project" value="InterPro"/>
</dbReference>
<feature type="region of interest" description="Disordered" evidence="3">
    <location>
        <begin position="103"/>
        <end position="131"/>
    </location>
</feature>
<organism evidence="4 5">
    <name type="scientific">Mameliella alba</name>
    <dbReference type="NCBI Taxonomy" id="561184"/>
    <lineage>
        <taxon>Bacteria</taxon>
        <taxon>Pseudomonadati</taxon>
        <taxon>Pseudomonadota</taxon>
        <taxon>Alphaproteobacteria</taxon>
        <taxon>Rhodobacterales</taxon>
        <taxon>Roseobacteraceae</taxon>
        <taxon>Mameliella</taxon>
    </lineage>
</organism>
<dbReference type="GO" id="GO:0005576">
    <property type="term" value="C:extracellular region"/>
    <property type="evidence" value="ECO:0007669"/>
    <property type="project" value="UniProtKB-SubCell"/>
</dbReference>
<dbReference type="PANTHER" id="PTHR38340">
    <property type="entry name" value="S-LAYER PROTEIN"/>
    <property type="match status" value="1"/>
</dbReference>
<dbReference type="AlphaFoldDB" id="A0A0B3SIL6"/>
<dbReference type="InterPro" id="IPR050557">
    <property type="entry name" value="RTX_toxin/Mannuronan_C5-epim"/>
</dbReference>
<feature type="compositionally biased region" description="Gly residues" evidence="3">
    <location>
        <begin position="119"/>
        <end position="131"/>
    </location>
</feature>
<dbReference type="PROSITE" id="PS00330">
    <property type="entry name" value="HEMOLYSIN_CALCIUM"/>
    <property type="match status" value="1"/>
</dbReference>
<dbReference type="RefSeq" id="WP_043146270.1">
    <property type="nucleotide sequence ID" value="NZ_JSUQ01000027.1"/>
</dbReference>
<evidence type="ECO:0000256" key="3">
    <source>
        <dbReference type="SAM" id="MobiDB-lite"/>
    </source>
</evidence>